<evidence type="ECO:0000313" key="8">
    <source>
        <dbReference type="Proteomes" id="UP001152320"/>
    </source>
</evidence>
<proteinExistence type="predicted"/>
<feature type="disulfide bond" evidence="3">
    <location>
        <begin position="196"/>
        <end position="205"/>
    </location>
</feature>
<comment type="caution">
    <text evidence="7">The sequence shown here is derived from an EMBL/GenBank/DDBJ whole genome shotgun (WGS) entry which is preliminary data.</text>
</comment>
<dbReference type="AlphaFoldDB" id="A0A9Q0YDR1"/>
<dbReference type="GO" id="GO:0017147">
    <property type="term" value="F:Wnt-protein binding"/>
    <property type="evidence" value="ECO:0007669"/>
    <property type="project" value="TreeGrafter"/>
</dbReference>
<reference evidence="7" key="1">
    <citation type="submission" date="2021-10" db="EMBL/GenBank/DDBJ databases">
        <title>Tropical sea cucumber genome reveals ecological adaptation and Cuvierian tubules defense mechanism.</title>
        <authorList>
            <person name="Chen T."/>
        </authorList>
    </citation>
    <scope>NUCLEOTIDE SEQUENCE</scope>
    <source>
        <strain evidence="7">Nanhai2018</strain>
        <tissue evidence="7">Muscle</tissue>
    </source>
</reference>
<dbReference type="Pfam" id="PF00008">
    <property type="entry name" value="EGF"/>
    <property type="match status" value="1"/>
</dbReference>
<dbReference type="CDD" id="cd00054">
    <property type="entry name" value="EGF_CA"/>
    <property type="match status" value="1"/>
</dbReference>
<dbReference type="InterPro" id="IPR015526">
    <property type="entry name" value="Frizzled/SFRP"/>
</dbReference>
<keyword evidence="1" id="KW-0217">Developmental protein</keyword>
<dbReference type="PROSITE" id="PS01186">
    <property type="entry name" value="EGF_2"/>
    <property type="match status" value="1"/>
</dbReference>
<dbReference type="SUPFAM" id="SSF63501">
    <property type="entry name" value="Frizzled cysteine-rich domain"/>
    <property type="match status" value="2"/>
</dbReference>
<feature type="domain" description="FZ" evidence="6">
    <location>
        <begin position="267"/>
        <end position="329"/>
    </location>
</feature>
<evidence type="ECO:0000259" key="5">
    <source>
        <dbReference type="PROSITE" id="PS50026"/>
    </source>
</evidence>
<dbReference type="PROSITE" id="PS50026">
    <property type="entry name" value="EGF_3"/>
    <property type="match status" value="1"/>
</dbReference>
<feature type="disulfide bond" evidence="4">
    <location>
        <begin position="287"/>
        <end position="328"/>
    </location>
</feature>
<evidence type="ECO:0000259" key="6">
    <source>
        <dbReference type="PROSITE" id="PS50038"/>
    </source>
</evidence>
<comment type="caution">
    <text evidence="3">Lacks conserved residue(s) required for the propagation of feature annotation.</text>
</comment>
<dbReference type="PROSITE" id="PS50038">
    <property type="entry name" value="FZ"/>
    <property type="match status" value="2"/>
</dbReference>
<evidence type="ECO:0000256" key="1">
    <source>
        <dbReference type="ARBA" id="ARBA00022473"/>
    </source>
</evidence>
<dbReference type="OrthoDB" id="5852179at2759"/>
<dbReference type="PROSITE" id="PS00022">
    <property type="entry name" value="EGF_1"/>
    <property type="match status" value="1"/>
</dbReference>
<dbReference type="SUPFAM" id="SSF57196">
    <property type="entry name" value="EGF/Laminin"/>
    <property type="match status" value="1"/>
</dbReference>
<dbReference type="EMBL" id="JAIZAY010000022">
    <property type="protein sequence ID" value="KAJ8020978.1"/>
    <property type="molecule type" value="Genomic_DNA"/>
</dbReference>
<keyword evidence="8" id="KW-1185">Reference proteome</keyword>
<evidence type="ECO:0000256" key="4">
    <source>
        <dbReference type="PROSITE-ProRule" id="PRU00090"/>
    </source>
</evidence>
<dbReference type="GO" id="GO:0042813">
    <property type="term" value="F:Wnt receptor activity"/>
    <property type="evidence" value="ECO:0007669"/>
    <property type="project" value="TreeGrafter"/>
</dbReference>
<dbReference type="Pfam" id="PF01392">
    <property type="entry name" value="Fz"/>
    <property type="match status" value="1"/>
</dbReference>
<accession>A0A9Q0YDR1</accession>
<evidence type="ECO:0000313" key="7">
    <source>
        <dbReference type="EMBL" id="KAJ8020978.1"/>
    </source>
</evidence>
<feature type="domain" description="FZ" evidence="6">
    <location>
        <begin position="28"/>
        <end position="197"/>
    </location>
</feature>
<dbReference type="InterPro" id="IPR036790">
    <property type="entry name" value="Frizzled_dom_sf"/>
</dbReference>
<organism evidence="7 8">
    <name type="scientific">Holothuria leucospilota</name>
    <name type="common">Black long sea cucumber</name>
    <name type="synonym">Mertensiothuria leucospilota</name>
    <dbReference type="NCBI Taxonomy" id="206669"/>
    <lineage>
        <taxon>Eukaryota</taxon>
        <taxon>Metazoa</taxon>
        <taxon>Echinodermata</taxon>
        <taxon>Eleutherozoa</taxon>
        <taxon>Echinozoa</taxon>
        <taxon>Holothuroidea</taxon>
        <taxon>Aspidochirotacea</taxon>
        <taxon>Aspidochirotida</taxon>
        <taxon>Holothuriidae</taxon>
        <taxon>Holothuria</taxon>
    </lineage>
</organism>
<feature type="domain" description="EGF-like" evidence="5">
    <location>
        <begin position="170"/>
        <end position="206"/>
    </location>
</feature>
<dbReference type="GO" id="GO:0060070">
    <property type="term" value="P:canonical Wnt signaling pathway"/>
    <property type="evidence" value="ECO:0007669"/>
    <property type="project" value="TreeGrafter"/>
</dbReference>
<gene>
    <name evidence="7" type="ORF">HOLleu_40723</name>
</gene>
<name>A0A9Q0YDR1_HOLLE</name>
<evidence type="ECO:0000256" key="2">
    <source>
        <dbReference type="ARBA" id="ARBA00023157"/>
    </source>
</evidence>
<dbReference type="GO" id="GO:0035567">
    <property type="term" value="P:non-canonical Wnt signaling pathway"/>
    <property type="evidence" value="ECO:0007669"/>
    <property type="project" value="TreeGrafter"/>
</dbReference>
<evidence type="ECO:0000256" key="3">
    <source>
        <dbReference type="PROSITE-ProRule" id="PRU00076"/>
    </source>
</evidence>
<dbReference type="Proteomes" id="UP001152320">
    <property type="component" value="Chromosome 22"/>
</dbReference>
<keyword evidence="2 3" id="KW-1015">Disulfide bond</keyword>
<dbReference type="GO" id="GO:0005886">
    <property type="term" value="C:plasma membrane"/>
    <property type="evidence" value="ECO:0007669"/>
    <property type="project" value="TreeGrafter"/>
</dbReference>
<dbReference type="InterPro" id="IPR020067">
    <property type="entry name" value="Frizzled_dom"/>
</dbReference>
<dbReference type="PANTHER" id="PTHR11309">
    <property type="entry name" value="FRIZZLED"/>
    <property type="match status" value="1"/>
</dbReference>
<dbReference type="Gene3D" id="2.10.25.10">
    <property type="entry name" value="Laminin"/>
    <property type="match status" value="1"/>
</dbReference>
<dbReference type="SMART" id="SM00063">
    <property type="entry name" value="FRI"/>
    <property type="match status" value="1"/>
</dbReference>
<sequence length="329" mass="36398">MEQQKVHRFPSCFISIIAQIFLFHFLSRTISGCLISPLELCRSPGACQTFLPNRYDKGATLSGLKRQYRFFNMMLANFTCHPQARDFMCSILSPSCPESTAERTQRISETNYAFDVMIFPTSATNVPCSSLCTEIGAVCLSDTSGGWTELCQSMPESPSSEICFGGNKTAVSQCELSPCYNGGTCFTQGSESYCKCPRGYFGKVCNKTSLSGTNITRGECVSVPEQCLSVLPYNTTRGLNLNDTSLAYIAPWESIATVVQKDMTKRLFCALFYPQCKDNANQVYTVCRDLCKRTKNKVEFVLAALGFPSLQCDRVPYDAGVERNGLTCI</sequence>
<dbReference type="Gene3D" id="1.10.2000.10">
    <property type="entry name" value="Frizzled cysteine-rich domain"/>
    <property type="match status" value="2"/>
</dbReference>
<keyword evidence="3" id="KW-0245">EGF-like domain</keyword>
<dbReference type="InterPro" id="IPR000742">
    <property type="entry name" value="EGF"/>
</dbReference>
<protein>
    <submittedName>
        <fullName evidence="7">Cadherin-4</fullName>
    </submittedName>
</protein>